<dbReference type="eggNOG" id="COG0765">
    <property type="taxonomic scope" value="Bacteria"/>
</dbReference>
<dbReference type="PANTHER" id="PTHR30614:SF21">
    <property type="entry name" value="AMINO ACID ABC TRANSPORTER PERMEASE"/>
    <property type="match status" value="1"/>
</dbReference>
<reference evidence="10" key="1">
    <citation type="submission" date="2006-06" db="EMBL/GenBank/DDBJ databases">
        <title>Complete sequence of Plasmid 2 of Chelativorans sp. BNC1.</title>
        <authorList>
            <consortium name="US DOE Joint Genome Institute"/>
            <person name="Copeland A."/>
            <person name="Lucas S."/>
            <person name="Lapidus A."/>
            <person name="Barry K."/>
            <person name="Detter J.C."/>
            <person name="Glavina del Rio T."/>
            <person name="Hammon N."/>
            <person name="Israni S."/>
            <person name="Dalin E."/>
            <person name="Tice H."/>
            <person name="Pitluck S."/>
            <person name="Chertkov O."/>
            <person name="Brettin T."/>
            <person name="Bruce D."/>
            <person name="Han C."/>
            <person name="Tapia R."/>
            <person name="Gilna P."/>
            <person name="Schmutz J."/>
            <person name="Larimer F."/>
            <person name="Land M."/>
            <person name="Hauser L."/>
            <person name="Kyrpides N."/>
            <person name="Mikhailova N."/>
            <person name="Richardson P."/>
        </authorList>
    </citation>
    <scope>NUCLEOTIDE SEQUENCE</scope>
    <source>
        <strain evidence="10">BNC1</strain>
        <plasmid evidence="10">2</plasmid>
    </source>
</reference>
<evidence type="ECO:0000256" key="5">
    <source>
        <dbReference type="ARBA" id="ARBA00022692"/>
    </source>
</evidence>
<dbReference type="OrthoDB" id="7190458at2"/>
<evidence type="ECO:0000256" key="4">
    <source>
        <dbReference type="ARBA" id="ARBA00022475"/>
    </source>
</evidence>
<protein>
    <submittedName>
        <fullName evidence="10">Amino acid ABC transporter membrane protein 2, PAAT family</fullName>
    </submittedName>
</protein>
<accession>Q11AM2</accession>
<dbReference type="PROSITE" id="PS50928">
    <property type="entry name" value="ABC_TM1"/>
    <property type="match status" value="1"/>
</dbReference>
<dbReference type="AlphaFoldDB" id="Q11AM2"/>
<dbReference type="NCBIfam" id="TIGR01726">
    <property type="entry name" value="HEQRo_perm_3TM"/>
    <property type="match status" value="1"/>
</dbReference>
<dbReference type="InterPro" id="IPR000515">
    <property type="entry name" value="MetI-like"/>
</dbReference>
<dbReference type="GO" id="GO:0006865">
    <property type="term" value="P:amino acid transport"/>
    <property type="evidence" value="ECO:0007669"/>
    <property type="project" value="TreeGrafter"/>
</dbReference>
<dbReference type="InterPro" id="IPR035906">
    <property type="entry name" value="MetI-like_sf"/>
</dbReference>
<dbReference type="CDD" id="cd06261">
    <property type="entry name" value="TM_PBP2"/>
    <property type="match status" value="1"/>
</dbReference>
<dbReference type="InterPro" id="IPR043429">
    <property type="entry name" value="ArtM/GltK/GlnP/TcyL/YhdX-like"/>
</dbReference>
<name>Q11AM2_CHESB</name>
<keyword evidence="7 8" id="KW-0472">Membrane</keyword>
<dbReference type="PANTHER" id="PTHR30614">
    <property type="entry name" value="MEMBRANE COMPONENT OF AMINO ACID ABC TRANSPORTER"/>
    <property type="match status" value="1"/>
</dbReference>
<dbReference type="SUPFAM" id="SSF161098">
    <property type="entry name" value="MetI-like"/>
    <property type="match status" value="1"/>
</dbReference>
<evidence type="ECO:0000256" key="6">
    <source>
        <dbReference type="ARBA" id="ARBA00022989"/>
    </source>
</evidence>
<evidence type="ECO:0000256" key="7">
    <source>
        <dbReference type="ARBA" id="ARBA00023136"/>
    </source>
</evidence>
<proteinExistence type="inferred from homology"/>
<geneLocation type="plasmid" evidence="10">
    <name>2</name>
</geneLocation>
<evidence type="ECO:0000259" key="9">
    <source>
        <dbReference type="PROSITE" id="PS50928"/>
    </source>
</evidence>
<feature type="transmembrane region" description="Helical" evidence="8">
    <location>
        <begin position="22"/>
        <end position="48"/>
    </location>
</feature>
<dbReference type="HOGENOM" id="CLU_019602_1_0_5"/>
<evidence type="ECO:0000256" key="8">
    <source>
        <dbReference type="RuleBase" id="RU363032"/>
    </source>
</evidence>
<keyword evidence="3 8" id="KW-0813">Transport</keyword>
<dbReference type="GO" id="GO:0043190">
    <property type="term" value="C:ATP-binding cassette (ABC) transporter complex"/>
    <property type="evidence" value="ECO:0007669"/>
    <property type="project" value="InterPro"/>
</dbReference>
<dbReference type="GO" id="GO:0022857">
    <property type="term" value="F:transmembrane transporter activity"/>
    <property type="evidence" value="ECO:0007669"/>
    <property type="project" value="InterPro"/>
</dbReference>
<evidence type="ECO:0000256" key="3">
    <source>
        <dbReference type="ARBA" id="ARBA00022448"/>
    </source>
</evidence>
<feature type="transmembrane region" description="Helical" evidence="8">
    <location>
        <begin position="95"/>
        <end position="114"/>
    </location>
</feature>
<evidence type="ECO:0000256" key="1">
    <source>
        <dbReference type="ARBA" id="ARBA00004429"/>
    </source>
</evidence>
<evidence type="ECO:0000313" key="10">
    <source>
        <dbReference type="EMBL" id="ABG65553.1"/>
    </source>
</evidence>
<keyword evidence="4" id="KW-1003">Cell membrane</keyword>
<feature type="transmembrane region" description="Helical" evidence="8">
    <location>
        <begin position="194"/>
        <end position="215"/>
    </location>
</feature>
<keyword evidence="6 8" id="KW-1133">Transmembrane helix</keyword>
<dbReference type="EMBL" id="CP000391">
    <property type="protein sequence ID" value="ABG65553.1"/>
    <property type="molecule type" value="Genomic_DNA"/>
</dbReference>
<organism evidence="10">
    <name type="scientific">Chelativorans sp. (strain BNC1)</name>
    <dbReference type="NCBI Taxonomy" id="266779"/>
    <lineage>
        <taxon>Bacteria</taxon>
        <taxon>Pseudomonadati</taxon>
        <taxon>Pseudomonadota</taxon>
        <taxon>Alphaproteobacteria</taxon>
        <taxon>Hyphomicrobiales</taxon>
        <taxon>Phyllobacteriaceae</taxon>
        <taxon>Chelativorans</taxon>
    </lineage>
</organism>
<evidence type="ECO:0000256" key="2">
    <source>
        <dbReference type="ARBA" id="ARBA00010072"/>
    </source>
</evidence>
<dbReference type="KEGG" id="mes:Meso_4527"/>
<comment type="similarity">
    <text evidence="2">Belongs to the binding-protein-dependent transport system permease family. HisMQ subfamily.</text>
</comment>
<comment type="subcellular location">
    <subcellularLocation>
        <location evidence="1">Cell inner membrane</location>
        <topology evidence="1">Multi-pass membrane protein</topology>
    </subcellularLocation>
    <subcellularLocation>
        <location evidence="8">Cell membrane</location>
        <topology evidence="8">Multi-pass membrane protein</topology>
    </subcellularLocation>
</comment>
<keyword evidence="5 8" id="KW-0812">Transmembrane</keyword>
<dbReference type="Pfam" id="PF00528">
    <property type="entry name" value="BPD_transp_1"/>
    <property type="match status" value="1"/>
</dbReference>
<sequence length="232" mass="25793">MLDVVQQYWPYLLFGSYPNGPLGGFTMTLVIAIVSLVLTFPSAVLVALARTSEVRVLEHAAFLFVTIVRGIPLLMLIFWVYFFLPVALGTPISPFWSLILAIVVFQTAYLSEVLRAAIEALPKGQTEAALSLGLSYFPRIWKVTLPQALYNSIPGILNQFTSMIKETSLGYVLAVEELTYAANKVNNFILVKPFSVFALLALTYFAVCFTLTQLVRLLEARIENRFTRVAAA</sequence>
<feature type="domain" description="ABC transmembrane type-1" evidence="9">
    <location>
        <begin position="25"/>
        <end position="215"/>
    </location>
</feature>
<gene>
    <name evidence="10" type="ordered locus">Meso_4527</name>
</gene>
<keyword evidence="10" id="KW-0614">Plasmid</keyword>
<dbReference type="InterPro" id="IPR010065">
    <property type="entry name" value="AA_ABC_transptr_permease_3TM"/>
</dbReference>
<feature type="transmembrane region" description="Helical" evidence="8">
    <location>
        <begin position="60"/>
        <end position="83"/>
    </location>
</feature>
<dbReference type="Gene3D" id="1.10.3720.10">
    <property type="entry name" value="MetI-like"/>
    <property type="match status" value="1"/>
</dbReference>